<organism evidence="7 8">
    <name type="scientific">Asticcacaulis biprosthecium C19</name>
    <dbReference type="NCBI Taxonomy" id="715226"/>
    <lineage>
        <taxon>Bacteria</taxon>
        <taxon>Pseudomonadati</taxon>
        <taxon>Pseudomonadota</taxon>
        <taxon>Alphaproteobacteria</taxon>
        <taxon>Caulobacterales</taxon>
        <taxon>Caulobacteraceae</taxon>
        <taxon>Asticcacaulis</taxon>
    </lineage>
</organism>
<dbReference type="EMBL" id="GL883078">
    <property type="protein sequence ID" value="EGF90914.1"/>
    <property type="molecule type" value="Genomic_DNA"/>
</dbReference>
<dbReference type="GO" id="GO:0097347">
    <property type="term" value="C:TAM protein secretion complex"/>
    <property type="evidence" value="ECO:0007669"/>
    <property type="project" value="TreeGrafter"/>
</dbReference>
<dbReference type="Proteomes" id="UP000006512">
    <property type="component" value="Unassembled WGS sequence"/>
</dbReference>
<keyword evidence="4 5" id="KW-0472">Membrane</keyword>
<keyword evidence="3 5" id="KW-1133">Transmembrane helix</keyword>
<evidence type="ECO:0000313" key="7">
    <source>
        <dbReference type="EMBL" id="EGF90914.1"/>
    </source>
</evidence>
<dbReference type="OrthoDB" id="7784409at2"/>
<protein>
    <recommendedName>
        <fullName evidence="6">Translocation and assembly module TamB C-terminal domain-containing protein</fullName>
    </recommendedName>
</protein>
<keyword evidence="2 5" id="KW-0812">Transmembrane</keyword>
<evidence type="ECO:0000256" key="3">
    <source>
        <dbReference type="ARBA" id="ARBA00022989"/>
    </source>
</evidence>
<dbReference type="GO" id="GO:0009306">
    <property type="term" value="P:protein secretion"/>
    <property type="evidence" value="ECO:0007669"/>
    <property type="project" value="InterPro"/>
</dbReference>
<dbReference type="PANTHER" id="PTHR36985">
    <property type="entry name" value="TRANSLOCATION AND ASSEMBLY MODULE SUBUNIT TAMB"/>
    <property type="match status" value="1"/>
</dbReference>
<sequence length="1434" mass="151965">MDTPPEKPILRQRLDAARSHATRLSRHAANEVHGRWKALDWREVTWSKVALNIAIVLAIVTAIVAILLMSLNTAPGRRLLIEYATGIKLNSGLQIEIERIDGSLYGEMTLHNVRVKDPKGVFVQSPIIHLNWRPFGALNKHVDIREFSTPRIDVLRQPALNPSQDPEKDTGPLLPDIKIDIGKVKVEAINLAPEITGEARTLSLNGEAHLLKRRAKVVADARSTQGDLLNVLIDAVPDDNRLDIEARLSAPSGGLVDDILKLDGPVTAAIAGKGEWKLWRGKATASLGEQSLMNLDLTAQDGTFFVKGPAYPGVLLTGESAALFKPAVQVDLTAKGKDRRFDTDLKLTSDALSLTANGVVNLAGNRFDKVEAHLRLLDPDALGYGFAASDLYADLVIDGEFRQPRFDYDVKATRFNLDTLRLVDFTAKGTSRGSDGVVIIPVNARATAISGIDPRVDPLLTHLKLDGDVRIEDGQLTSDNIRLVSDRAKASGSLRGNTRDGVYTADVKASVDDYTIAEIGTMNVSTVAKMTYRDKPGFSMTGSADIVTTKWSQDGVRDLMGGNARLTGNYAWSPAGIFSFSKVSGKAPLFTLASANGNFNTKGAITLKALGTSQTYGPLDLTATGTFERPVAVLRAASPGLGVEMRDVVANITGVDGAYAIVGEGNSAYGPFSADTVLLISQGPLIIDIKTASFAGINTSGRLTQTDGGPFAGNLVLAGSGLTGTAILSNNAGDQAAIVNATGSGVVIPGDMPEKNRGTVGRAIIAANLVLRDQLELTGEVQMANATWQDFSLATGRAKINLKGEAGTIQAVATGSAAVPFHVAVNGTIAPNLYTVAAKGTANGLPFTLEKPARITKAGSAKSGAEWVLQPTKLVMEQGRMDLAGRFGEKLQMQARLHNIDLSVVNLFSNDLGVAGRAEGSVEFAQVGGRFPTARLALKIDDFSRTSAAVVSTPVDMTVDAQLNPNRSASSNYVRAVVRQGGNVVGRVNADLTPSGDARWVEALMDSGLSGGVRYNGPAAVPFSLAGLPRQNLTGAVAVAADMSGRLSQPRLNGVIKGTSLTYDNETFGTRITSLAIDGRFTNDRLELTKLEGRAGAGTVSGSGWLSLAADQRFPMSIHVDLSNARLARSDTVDSTVSGTLDVTNSQADGAWVRGDLSLPQLKYEMVRQGAAQVNVLDGVHKKGFEDKPQVADSTIPALWNLSIGVRGDRQIFVSGMGLDSEWEMDLRVIGTTRDPRVVGRMEVVRGNYTFAGKAFTIDNGNIIFDGGPLVDPEISIQASGDMQDVKGIIRVSGSAQRPSLAFSSTPALPQDEVLSRMLFGESVTNLSATEALQLASAVNGLRGGTDFLNPLGALRSATGIDRLRLVGADTETGRGTSLAAGKYLTSNVYVEIVTDTKGFTATQLEVALSRALSVLSQVGNQGTAVSVRYSKDY</sequence>
<evidence type="ECO:0000256" key="1">
    <source>
        <dbReference type="ARBA" id="ARBA00004167"/>
    </source>
</evidence>
<dbReference type="PANTHER" id="PTHR36985:SF1">
    <property type="entry name" value="TRANSLOCATION AND ASSEMBLY MODULE SUBUNIT TAMB"/>
    <property type="match status" value="1"/>
</dbReference>
<accession>F4QNK6</accession>
<dbReference type="STRING" id="715226.ABI_23260"/>
<dbReference type="Pfam" id="PF04357">
    <property type="entry name" value="TamB"/>
    <property type="match status" value="1"/>
</dbReference>
<dbReference type="RefSeq" id="WP_006273096.1">
    <property type="nucleotide sequence ID" value="NZ_GL883078.1"/>
</dbReference>
<evidence type="ECO:0000259" key="6">
    <source>
        <dbReference type="Pfam" id="PF04357"/>
    </source>
</evidence>
<evidence type="ECO:0000256" key="2">
    <source>
        <dbReference type="ARBA" id="ARBA00022692"/>
    </source>
</evidence>
<dbReference type="eggNOG" id="COG2911">
    <property type="taxonomic scope" value="Bacteria"/>
</dbReference>
<proteinExistence type="predicted"/>
<keyword evidence="8" id="KW-1185">Reference proteome</keyword>
<dbReference type="InterPro" id="IPR007452">
    <property type="entry name" value="TamB_C"/>
</dbReference>
<feature type="domain" description="Translocation and assembly module TamB C-terminal" evidence="6">
    <location>
        <begin position="1091"/>
        <end position="1434"/>
    </location>
</feature>
<evidence type="ECO:0000256" key="5">
    <source>
        <dbReference type="SAM" id="Phobius"/>
    </source>
</evidence>
<comment type="subcellular location">
    <subcellularLocation>
        <location evidence="1">Membrane</location>
        <topology evidence="1">Single-pass membrane protein</topology>
    </subcellularLocation>
</comment>
<dbReference type="GO" id="GO:0005886">
    <property type="term" value="C:plasma membrane"/>
    <property type="evidence" value="ECO:0007669"/>
    <property type="project" value="InterPro"/>
</dbReference>
<feature type="transmembrane region" description="Helical" evidence="5">
    <location>
        <begin position="49"/>
        <end position="71"/>
    </location>
</feature>
<gene>
    <name evidence="7" type="ORF">ABI_23260</name>
</gene>
<dbReference type="HOGENOM" id="CLU_002202_0_0_5"/>
<evidence type="ECO:0000313" key="8">
    <source>
        <dbReference type="Proteomes" id="UP000006512"/>
    </source>
</evidence>
<name>F4QNK6_9CAUL</name>
<reference evidence="8" key="1">
    <citation type="submission" date="2011-03" db="EMBL/GenBank/DDBJ databases">
        <title>Draft genome sequence of Brevundimonas diminuta.</title>
        <authorList>
            <person name="Brown P.J.B."/>
            <person name="Buechlein A."/>
            <person name="Hemmerich C."/>
            <person name="Brun Y.V."/>
        </authorList>
    </citation>
    <scope>NUCLEOTIDE SEQUENCE [LARGE SCALE GENOMIC DNA]</scope>
    <source>
        <strain evidence="8">C19</strain>
    </source>
</reference>
<evidence type="ECO:0000256" key="4">
    <source>
        <dbReference type="ARBA" id="ARBA00023136"/>
    </source>
</evidence>